<gene>
    <name evidence="1" type="ORF">UFOVP449_159</name>
</gene>
<accession>A0A6J5M9F7</accession>
<reference evidence="1" key="1">
    <citation type="submission" date="2020-04" db="EMBL/GenBank/DDBJ databases">
        <authorList>
            <person name="Chiriac C."/>
            <person name="Salcher M."/>
            <person name="Ghai R."/>
            <person name="Kavagutti S V."/>
        </authorList>
    </citation>
    <scope>NUCLEOTIDE SEQUENCE</scope>
</reference>
<dbReference type="EMBL" id="LR796420">
    <property type="protein sequence ID" value="CAB4143324.1"/>
    <property type="molecule type" value="Genomic_DNA"/>
</dbReference>
<name>A0A6J5M9F7_9CAUD</name>
<evidence type="ECO:0000313" key="1">
    <source>
        <dbReference type="EMBL" id="CAB4143324.1"/>
    </source>
</evidence>
<protein>
    <submittedName>
        <fullName evidence="1">Uncharacterized protein</fullName>
    </submittedName>
</protein>
<organism evidence="1">
    <name type="scientific">uncultured Caudovirales phage</name>
    <dbReference type="NCBI Taxonomy" id="2100421"/>
    <lineage>
        <taxon>Viruses</taxon>
        <taxon>Duplodnaviria</taxon>
        <taxon>Heunggongvirae</taxon>
        <taxon>Uroviricota</taxon>
        <taxon>Caudoviricetes</taxon>
        <taxon>Peduoviridae</taxon>
        <taxon>Maltschvirus</taxon>
        <taxon>Maltschvirus maltsch</taxon>
    </lineage>
</organism>
<sequence>MTPTEFVIWLQGFVQGVHHYNVTPAQWDYLKEVLEKVQTENKKL</sequence>
<proteinExistence type="predicted"/>